<gene>
    <name evidence="1" type="ORF">PFDG_05023</name>
</gene>
<reference evidence="2" key="2">
    <citation type="submission" date="2006-09" db="EMBL/GenBank/DDBJ databases">
        <title>The genome sequence of Plasmodium falciparum Dd2.</title>
        <authorList>
            <consortium name="The Broad Institute Genome Sequencing Platform"/>
            <person name="Birren B."/>
            <person name="Lander E."/>
            <person name="Galagan J."/>
            <person name="Nusbaum C."/>
            <person name="Devon K."/>
            <person name="Henn M."/>
            <person name="Jaffe D."/>
            <person name="Butler J."/>
            <person name="Alvarez P."/>
            <person name="Gnerre S."/>
            <person name="Grabherr M."/>
            <person name="Kleber M."/>
            <person name="Mauceli E."/>
            <person name="Brockman W."/>
            <person name="MacCallum I.A."/>
            <person name="Rounsley S."/>
            <person name="Young S."/>
            <person name="LaButti K."/>
            <person name="Pushparaj V."/>
            <person name="DeCaprio D."/>
            <person name="Crawford M."/>
            <person name="Koehrsen M."/>
            <person name="Engels R."/>
            <person name="Montgomery P."/>
            <person name="Pearson M."/>
            <person name="Howarth C."/>
            <person name="Larson L."/>
            <person name="Luoma S."/>
            <person name="White J."/>
            <person name="Kodira C."/>
            <person name="Zeng Q."/>
            <person name="O'Leary S."/>
            <person name="Yandava C."/>
            <person name="Alvarado L."/>
            <person name="Wirth D."/>
            <person name="Volkman S."/>
            <person name="Hartl D."/>
        </authorList>
    </citation>
    <scope>NUCLEOTIDE SEQUENCE [LARGE SCALE GENOMIC DNA]</scope>
</reference>
<evidence type="ECO:0000313" key="1">
    <source>
        <dbReference type="EMBL" id="KOB89474.1"/>
    </source>
</evidence>
<dbReference type="Proteomes" id="UP000054282">
    <property type="component" value="Unassembled WGS sequence"/>
</dbReference>
<proteinExistence type="predicted"/>
<sequence>MIIELIIIQNSSFLNNEDPELLCDNLSGEEGQKNKYDMIFGHDEGDISSLDNHIDIKEHSKLMRISSTMQIINNSNDNNKENVKQHYNFLYNHPLHPVHTNCNNIAQPAEKATKRGKYRGGKAGFLR</sequence>
<protein>
    <submittedName>
        <fullName evidence="1">Uncharacterized protein</fullName>
    </submittedName>
</protein>
<dbReference type="KEGG" id="pfd:PFDG_05023"/>
<dbReference type="EMBL" id="GG702503">
    <property type="protein sequence ID" value="KOB89474.1"/>
    <property type="molecule type" value="Genomic_DNA"/>
</dbReference>
<organism evidence="1 2">
    <name type="scientific">Plasmodium falciparum (isolate Dd2)</name>
    <dbReference type="NCBI Taxonomy" id="57267"/>
    <lineage>
        <taxon>Eukaryota</taxon>
        <taxon>Sar</taxon>
        <taxon>Alveolata</taxon>
        <taxon>Apicomplexa</taxon>
        <taxon>Aconoidasida</taxon>
        <taxon>Haemosporida</taxon>
        <taxon>Plasmodiidae</taxon>
        <taxon>Plasmodium</taxon>
        <taxon>Plasmodium (Laverania)</taxon>
    </lineage>
</organism>
<accession>A0A0L7M9C8</accession>
<reference evidence="2" key="1">
    <citation type="submission" date="2006-09" db="EMBL/GenBank/DDBJ databases">
        <title>Annotation of Plasmodium falciparum Dd2.</title>
        <authorList>
            <consortium name="The Broad Institute Genome Sequencing Platform"/>
            <person name="Volkman S.K."/>
            <person name="Neafsey D.E."/>
            <person name="Dash A.P."/>
            <person name="Chitnis C.E."/>
            <person name="Hartl D.L."/>
            <person name="Young S.K."/>
            <person name="Zeng Q."/>
            <person name="Koehrsen M."/>
            <person name="Alvarado L."/>
            <person name="Berlin A."/>
            <person name="Borenstein D."/>
            <person name="Chapman S.B."/>
            <person name="Chen Z."/>
            <person name="Engels R."/>
            <person name="Freedman E."/>
            <person name="Gellesch M."/>
            <person name="Goldberg J."/>
            <person name="Griggs A."/>
            <person name="Gujja S."/>
            <person name="Heilman E.R."/>
            <person name="Heiman D.I."/>
            <person name="Howarth C."/>
            <person name="Jen D."/>
            <person name="Larson L."/>
            <person name="Mehta T."/>
            <person name="Neiman D."/>
            <person name="Park D."/>
            <person name="Pearson M."/>
            <person name="Roberts A."/>
            <person name="Saif S."/>
            <person name="Shea T."/>
            <person name="Shenoy N."/>
            <person name="Sisk P."/>
            <person name="Stolte C."/>
            <person name="Sykes S."/>
            <person name="Walk T."/>
            <person name="White J."/>
            <person name="Yandava C."/>
            <person name="Haas B."/>
            <person name="Henn M.R."/>
            <person name="Nusbaum C."/>
            <person name="Birren B."/>
        </authorList>
    </citation>
    <scope>NUCLEOTIDE SEQUENCE [LARGE SCALE GENOMIC DNA]</scope>
</reference>
<dbReference type="AlphaFoldDB" id="A0A0L7M9C8"/>
<name>A0A0L7M9C8_PLAF4</name>
<feature type="non-terminal residue" evidence="1">
    <location>
        <position position="127"/>
    </location>
</feature>
<evidence type="ECO:0000313" key="2">
    <source>
        <dbReference type="Proteomes" id="UP000054282"/>
    </source>
</evidence>